<comment type="domain">
    <text evidence="11">The histidine box domains are involved in binding the catalytic metal ions.</text>
</comment>
<keyword evidence="13" id="KW-1185">Reference proteome</keyword>
<evidence type="ECO:0000313" key="12">
    <source>
        <dbReference type="EMBL" id="KAG5680643.1"/>
    </source>
</evidence>
<keyword evidence="10 11" id="KW-0275">Fatty acid biosynthesis</keyword>
<dbReference type="AlphaFoldDB" id="A0A9J6CFS8"/>
<evidence type="ECO:0000256" key="4">
    <source>
        <dbReference type="ARBA" id="ARBA00022692"/>
    </source>
</evidence>
<evidence type="ECO:0000256" key="3">
    <source>
        <dbReference type="ARBA" id="ARBA00022516"/>
    </source>
</evidence>
<proteinExistence type="inferred from homology"/>
<evidence type="ECO:0000256" key="6">
    <source>
        <dbReference type="ARBA" id="ARBA00022989"/>
    </source>
</evidence>
<sequence length="85" mass="10151">MVFVSQLAVSHCVWLINYYAHKFGYKSFDKYMNATDSYTLNFLLLGECFHNYHHVFPYVYRSSEYGTRWSNFTTSFIDFLSKIGM</sequence>
<evidence type="ECO:0000256" key="9">
    <source>
        <dbReference type="ARBA" id="ARBA00023136"/>
    </source>
</evidence>
<dbReference type="OrthoDB" id="10260134at2759"/>
<dbReference type="InterPro" id="IPR015876">
    <property type="entry name" value="Acyl-CoA_DS"/>
</dbReference>
<evidence type="ECO:0000256" key="8">
    <source>
        <dbReference type="ARBA" id="ARBA00023098"/>
    </source>
</evidence>
<evidence type="ECO:0000256" key="1">
    <source>
        <dbReference type="ARBA" id="ARBA00004141"/>
    </source>
</evidence>
<evidence type="ECO:0000256" key="7">
    <source>
        <dbReference type="ARBA" id="ARBA00023002"/>
    </source>
</evidence>
<protein>
    <submittedName>
        <fullName evidence="12">Uncharacterized protein</fullName>
    </submittedName>
</protein>
<dbReference type="PANTHER" id="PTHR11351">
    <property type="entry name" value="ACYL-COA DESATURASE"/>
    <property type="match status" value="1"/>
</dbReference>
<dbReference type="GO" id="GO:0005789">
    <property type="term" value="C:endoplasmic reticulum membrane"/>
    <property type="evidence" value="ECO:0007669"/>
    <property type="project" value="TreeGrafter"/>
</dbReference>
<gene>
    <name evidence="12" type="ORF">PVAND_010137</name>
</gene>
<evidence type="ECO:0000256" key="10">
    <source>
        <dbReference type="ARBA" id="ARBA00023160"/>
    </source>
</evidence>
<comment type="similarity">
    <text evidence="2 11">Belongs to the fatty acid desaturase type 1 family.</text>
</comment>
<accession>A0A9J6CFS8</accession>
<dbReference type="EMBL" id="JADBJN010000001">
    <property type="protein sequence ID" value="KAG5680643.1"/>
    <property type="molecule type" value="Genomic_DNA"/>
</dbReference>
<keyword evidence="3 11" id="KW-0444">Lipid biosynthesis</keyword>
<dbReference type="GO" id="GO:0004768">
    <property type="term" value="F:stearoyl-CoA 9-desaturase activity"/>
    <property type="evidence" value="ECO:0007669"/>
    <property type="project" value="TreeGrafter"/>
</dbReference>
<evidence type="ECO:0000256" key="11">
    <source>
        <dbReference type="RuleBase" id="RU000581"/>
    </source>
</evidence>
<comment type="caution">
    <text evidence="12">The sequence shown here is derived from an EMBL/GenBank/DDBJ whole genome shotgun (WGS) entry which is preliminary data.</text>
</comment>
<dbReference type="PRINTS" id="PR00075">
    <property type="entry name" value="FACDDSATRASE"/>
</dbReference>
<dbReference type="PANTHER" id="PTHR11351:SF31">
    <property type="entry name" value="DESATURASE 1, ISOFORM A-RELATED"/>
    <property type="match status" value="1"/>
</dbReference>
<keyword evidence="5" id="KW-0276">Fatty acid metabolism</keyword>
<keyword evidence="4 11" id="KW-0812">Transmembrane</keyword>
<dbReference type="GO" id="GO:0006636">
    <property type="term" value="P:unsaturated fatty acid biosynthetic process"/>
    <property type="evidence" value="ECO:0007669"/>
    <property type="project" value="TreeGrafter"/>
</dbReference>
<dbReference type="Proteomes" id="UP001107558">
    <property type="component" value="Chromosome 1"/>
</dbReference>
<keyword evidence="7 11" id="KW-0560">Oxidoreductase</keyword>
<keyword evidence="9" id="KW-0472">Membrane</keyword>
<evidence type="ECO:0000256" key="2">
    <source>
        <dbReference type="ARBA" id="ARBA00009295"/>
    </source>
</evidence>
<evidence type="ECO:0000313" key="13">
    <source>
        <dbReference type="Proteomes" id="UP001107558"/>
    </source>
</evidence>
<comment type="subcellular location">
    <subcellularLocation>
        <location evidence="1">Membrane</location>
        <topology evidence="1">Multi-pass membrane protein</topology>
    </subcellularLocation>
</comment>
<reference evidence="12" key="1">
    <citation type="submission" date="2021-03" db="EMBL/GenBank/DDBJ databases">
        <title>Chromosome level genome of the anhydrobiotic midge Polypedilum vanderplanki.</title>
        <authorList>
            <person name="Yoshida Y."/>
            <person name="Kikawada T."/>
            <person name="Gusev O."/>
        </authorList>
    </citation>
    <scope>NUCLEOTIDE SEQUENCE</scope>
    <source>
        <strain evidence="12">NIAS01</strain>
        <tissue evidence="12">Whole body or cell culture</tissue>
    </source>
</reference>
<dbReference type="GO" id="GO:0005506">
    <property type="term" value="F:iron ion binding"/>
    <property type="evidence" value="ECO:0007669"/>
    <property type="project" value="TreeGrafter"/>
</dbReference>
<keyword evidence="8" id="KW-0443">Lipid metabolism</keyword>
<organism evidence="12 13">
    <name type="scientific">Polypedilum vanderplanki</name>
    <name type="common">Sleeping chironomid midge</name>
    <dbReference type="NCBI Taxonomy" id="319348"/>
    <lineage>
        <taxon>Eukaryota</taxon>
        <taxon>Metazoa</taxon>
        <taxon>Ecdysozoa</taxon>
        <taxon>Arthropoda</taxon>
        <taxon>Hexapoda</taxon>
        <taxon>Insecta</taxon>
        <taxon>Pterygota</taxon>
        <taxon>Neoptera</taxon>
        <taxon>Endopterygota</taxon>
        <taxon>Diptera</taxon>
        <taxon>Nematocera</taxon>
        <taxon>Chironomoidea</taxon>
        <taxon>Chironomidae</taxon>
        <taxon>Chironominae</taxon>
        <taxon>Polypedilum</taxon>
        <taxon>Polypedilum</taxon>
    </lineage>
</organism>
<evidence type="ECO:0000256" key="5">
    <source>
        <dbReference type="ARBA" id="ARBA00022832"/>
    </source>
</evidence>
<comment type="cofactor">
    <cofactor evidence="11">
        <name>Fe(2+)</name>
        <dbReference type="ChEBI" id="CHEBI:29033"/>
    </cofactor>
</comment>
<keyword evidence="6" id="KW-1133">Transmembrane helix</keyword>
<name>A0A9J6CFS8_POLVA</name>